<comment type="caution">
    <text evidence="4">The sequence shown here is derived from an EMBL/GenBank/DDBJ whole genome shotgun (WGS) entry which is preliminary data.</text>
</comment>
<dbReference type="InterPro" id="IPR002347">
    <property type="entry name" value="SDR_fam"/>
</dbReference>
<keyword evidence="2" id="KW-0560">Oxidoreductase</keyword>
<dbReference type="SUPFAM" id="SSF51735">
    <property type="entry name" value="NAD(P)-binding Rossmann-fold domains"/>
    <property type="match status" value="1"/>
</dbReference>
<dbReference type="GO" id="GO:0016491">
    <property type="term" value="F:oxidoreductase activity"/>
    <property type="evidence" value="ECO:0007669"/>
    <property type="project" value="UniProtKB-KW"/>
</dbReference>
<dbReference type="Proteomes" id="UP000053352">
    <property type="component" value="Unassembled WGS sequence"/>
</dbReference>
<dbReference type="STRING" id="2309.CF15_01990"/>
<proteinExistence type="inferred from homology"/>
<evidence type="ECO:0000313" key="5">
    <source>
        <dbReference type="Proteomes" id="UP000053352"/>
    </source>
</evidence>
<organism evidence="4 5">
    <name type="scientific">Pyrodictium occultum</name>
    <dbReference type="NCBI Taxonomy" id="2309"/>
    <lineage>
        <taxon>Archaea</taxon>
        <taxon>Thermoproteota</taxon>
        <taxon>Thermoprotei</taxon>
        <taxon>Desulfurococcales</taxon>
        <taxon>Pyrodictiaceae</taxon>
        <taxon>Pyrodictium</taxon>
    </lineage>
</organism>
<dbReference type="SMART" id="SM00822">
    <property type="entry name" value="PKS_KR"/>
    <property type="match status" value="1"/>
</dbReference>
<dbReference type="AlphaFoldDB" id="A0A0V8RX85"/>
<evidence type="ECO:0000259" key="3">
    <source>
        <dbReference type="SMART" id="SM00822"/>
    </source>
</evidence>
<dbReference type="Gene3D" id="3.40.50.720">
    <property type="entry name" value="NAD(P)-binding Rossmann-like Domain"/>
    <property type="match status" value="1"/>
</dbReference>
<evidence type="ECO:0000256" key="1">
    <source>
        <dbReference type="ARBA" id="ARBA00006484"/>
    </source>
</evidence>
<dbReference type="EMBL" id="LNTB01000001">
    <property type="protein sequence ID" value="KSW12661.1"/>
    <property type="molecule type" value="Genomic_DNA"/>
</dbReference>
<dbReference type="FunFam" id="3.40.50.720:FF:000173">
    <property type="entry name" value="3-oxoacyl-[acyl-carrier protein] reductase"/>
    <property type="match status" value="1"/>
</dbReference>
<dbReference type="PRINTS" id="PR00080">
    <property type="entry name" value="SDRFAMILY"/>
</dbReference>
<dbReference type="CDD" id="cd05233">
    <property type="entry name" value="SDR_c"/>
    <property type="match status" value="1"/>
</dbReference>
<comment type="similarity">
    <text evidence="1">Belongs to the short-chain dehydrogenases/reductases (SDR) family.</text>
</comment>
<dbReference type="InterPro" id="IPR057326">
    <property type="entry name" value="KR_dom"/>
</dbReference>
<dbReference type="PANTHER" id="PTHR42879">
    <property type="entry name" value="3-OXOACYL-(ACYL-CARRIER-PROTEIN) REDUCTASE"/>
    <property type="match status" value="1"/>
</dbReference>
<dbReference type="PRINTS" id="PR00081">
    <property type="entry name" value="GDHRDH"/>
</dbReference>
<accession>A0A0V8RX85</accession>
<evidence type="ECO:0000256" key="2">
    <source>
        <dbReference type="ARBA" id="ARBA00023002"/>
    </source>
</evidence>
<gene>
    <name evidence="4" type="ORF">CF15_01990</name>
</gene>
<sequence>MVTGSSRGIGRAVVLRFASEGYAVAVTYRSKREQALETAERARRLGAPDVVVLRLDVSSPESLEEARRVLESRWPHLNVLVNNAGIIHFGGIDETSLEDWERVIRVNLTGVFLATKTFLPMLRRAPWASIVNLASIAGQTGNVVASAAYAASKAGVIGLTRRLAVELAPHGIRVNAVAPSFVETDMVREFIDTPEKRKRVEEMHPLRIIIQPEDVAEAVYFLATPASRAITGHVLSINAGRFTA</sequence>
<keyword evidence="5" id="KW-1185">Reference proteome</keyword>
<dbReference type="Pfam" id="PF13561">
    <property type="entry name" value="adh_short_C2"/>
    <property type="match status" value="1"/>
</dbReference>
<reference evidence="4 5" key="1">
    <citation type="submission" date="2015-11" db="EMBL/GenBank/DDBJ databases">
        <title>Genome sequence of Pyrodictium occultum PL-19, a marine hyperthermophilic archaeon isolated from Volcano, Italy.</title>
        <authorList>
            <person name="Utturkar S."/>
            <person name="Huber H."/>
            <person name="Leptihn S."/>
            <person name="Brown S."/>
            <person name="Stetter K.O."/>
            <person name="Podar M."/>
        </authorList>
    </citation>
    <scope>NUCLEOTIDE SEQUENCE [LARGE SCALE GENOMIC DNA]</scope>
    <source>
        <strain evidence="4 5">PL-19</strain>
    </source>
</reference>
<dbReference type="InterPro" id="IPR036291">
    <property type="entry name" value="NAD(P)-bd_dom_sf"/>
</dbReference>
<evidence type="ECO:0000313" key="4">
    <source>
        <dbReference type="EMBL" id="KSW12661.1"/>
    </source>
</evidence>
<name>A0A0V8RX85_PYROC</name>
<dbReference type="PANTHER" id="PTHR42879:SF2">
    <property type="entry name" value="3-OXOACYL-[ACYL-CARRIER-PROTEIN] REDUCTASE FABG"/>
    <property type="match status" value="1"/>
</dbReference>
<feature type="domain" description="Ketoreductase" evidence="3">
    <location>
        <begin position="1"/>
        <end position="180"/>
    </location>
</feature>
<dbReference type="InterPro" id="IPR050259">
    <property type="entry name" value="SDR"/>
</dbReference>
<protein>
    <submittedName>
        <fullName evidence="4">3-oxoacyl-ACP reductase</fullName>
    </submittedName>
</protein>